<gene>
    <name evidence="2" type="ORF">EVOR1521_LOCUS7199</name>
</gene>
<accession>A0AA36I1R2</accession>
<proteinExistence type="predicted"/>
<reference evidence="2" key="1">
    <citation type="submission" date="2023-08" db="EMBL/GenBank/DDBJ databases">
        <authorList>
            <person name="Chen Y."/>
            <person name="Shah S."/>
            <person name="Dougan E. K."/>
            <person name="Thang M."/>
            <person name="Chan C."/>
        </authorList>
    </citation>
    <scope>NUCLEOTIDE SEQUENCE</scope>
</reference>
<comment type="caution">
    <text evidence="2">The sequence shown here is derived from an EMBL/GenBank/DDBJ whole genome shotgun (WGS) entry which is preliminary data.</text>
</comment>
<name>A0AA36I1R2_9DINO</name>
<feature type="region of interest" description="Disordered" evidence="1">
    <location>
        <begin position="118"/>
        <end position="150"/>
    </location>
</feature>
<keyword evidence="3" id="KW-1185">Reference proteome</keyword>
<protein>
    <submittedName>
        <fullName evidence="2">Uncharacterized protein</fullName>
    </submittedName>
</protein>
<evidence type="ECO:0000313" key="2">
    <source>
        <dbReference type="EMBL" id="CAJ1378760.1"/>
    </source>
</evidence>
<dbReference type="Proteomes" id="UP001178507">
    <property type="component" value="Unassembled WGS sequence"/>
</dbReference>
<dbReference type="EMBL" id="CAUJNA010000567">
    <property type="protein sequence ID" value="CAJ1378760.1"/>
    <property type="molecule type" value="Genomic_DNA"/>
</dbReference>
<sequence length="259" mass="25254">MPFDTVDEQYTRQRKVLVCERCRRPMQGVQHRQAYQTGGSIAGSLGGSVGGSMLAGAVLGPVGALAGAIGGAIAGSRAGAVASEGVCDVVDSTGSQICDACKEAASVRPAGYQNWGGGRLGADSSEPQAAPAATATAEPTVTDRLSDTATSAGKHLGEAASAVGDGLSSVGSWVRKSVSSATGSEEPKKEKAEAFKPFAGAGQPLVPAPSAADRAAARAAAAEAAMRRSGQAPAGSSGARGSAPGQAGSSAARQAGTAA</sequence>
<evidence type="ECO:0000313" key="3">
    <source>
        <dbReference type="Proteomes" id="UP001178507"/>
    </source>
</evidence>
<feature type="region of interest" description="Disordered" evidence="1">
    <location>
        <begin position="200"/>
        <end position="259"/>
    </location>
</feature>
<organism evidence="2 3">
    <name type="scientific">Effrenium voratum</name>
    <dbReference type="NCBI Taxonomy" id="2562239"/>
    <lineage>
        <taxon>Eukaryota</taxon>
        <taxon>Sar</taxon>
        <taxon>Alveolata</taxon>
        <taxon>Dinophyceae</taxon>
        <taxon>Suessiales</taxon>
        <taxon>Symbiodiniaceae</taxon>
        <taxon>Effrenium</taxon>
    </lineage>
</organism>
<evidence type="ECO:0000256" key="1">
    <source>
        <dbReference type="SAM" id="MobiDB-lite"/>
    </source>
</evidence>
<dbReference type="AlphaFoldDB" id="A0AA36I1R2"/>
<feature type="compositionally biased region" description="Low complexity" evidence="1">
    <location>
        <begin position="126"/>
        <end position="140"/>
    </location>
</feature>